<evidence type="ECO:0000256" key="1">
    <source>
        <dbReference type="SAM" id="SignalP"/>
    </source>
</evidence>
<keyword evidence="3" id="KW-1185">Reference proteome</keyword>
<accession>A0A821UVW7</accession>
<protein>
    <recommendedName>
        <fullName evidence="4">Carboxypeptidase inhibitor</fullName>
    </recommendedName>
</protein>
<dbReference type="Proteomes" id="UP000663880">
    <property type="component" value="Unassembled WGS sequence"/>
</dbReference>
<dbReference type="EMBL" id="CAJOBZ010000034">
    <property type="protein sequence ID" value="CAF4896373.1"/>
    <property type="molecule type" value="Genomic_DNA"/>
</dbReference>
<feature type="chain" id="PRO_5033058213" description="Carboxypeptidase inhibitor" evidence="1">
    <location>
        <begin position="17"/>
        <end position="114"/>
    </location>
</feature>
<comment type="caution">
    <text evidence="2">The sequence shown here is derived from an EMBL/GenBank/DDBJ whole genome shotgun (WGS) entry which is preliminary data.</text>
</comment>
<gene>
    <name evidence="2" type="ORF">PMACD_LOCUS10908</name>
</gene>
<dbReference type="AlphaFoldDB" id="A0A821UVW7"/>
<name>A0A821UVW7_9NEOP</name>
<dbReference type="OrthoDB" id="6332063at2759"/>
<feature type="signal peptide" evidence="1">
    <location>
        <begin position="1"/>
        <end position="16"/>
    </location>
</feature>
<sequence length="114" mass="12628">MKTVFIICIFVYVVCGNEEDFRTIDSIIQEEPCASQGGICTVAADCPKGHLAEKPDLCPKQRKHGVECCHGQSLKELRCQKRGGACIKLNDFCNIQLIFEAEDCPSGRKCCMLV</sequence>
<evidence type="ECO:0000313" key="3">
    <source>
        <dbReference type="Proteomes" id="UP000663880"/>
    </source>
</evidence>
<reference evidence="2" key="1">
    <citation type="submission" date="2021-02" db="EMBL/GenBank/DDBJ databases">
        <authorList>
            <person name="Steward A R."/>
        </authorList>
    </citation>
    <scope>NUCLEOTIDE SEQUENCE</scope>
</reference>
<evidence type="ECO:0000313" key="2">
    <source>
        <dbReference type="EMBL" id="CAF4896373.1"/>
    </source>
</evidence>
<evidence type="ECO:0008006" key="4">
    <source>
        <dbReference type="Google" id="ProtNLM"/>
    </source>
</evidence>
<proteinExistence type="predicted"/>
<organism evidence="2 3">
    <name type="scientific">Pieris macdunnoughi</name>
    <dbReference type="NCBI Taxonomy" id="345717"/>
    <lineage>
        <taxon>Eukaryota</taxon>
        <taxon>Metazoa</taxon>
        <taxon>Ecdysozoa</taxon>
        <taxon>Arthropoda</taxon>
        <taxon>Hexapoda</taxon>
        <taxon>Insecta</taxon>
        <taxon>Pterygota</taxon>
        <taxon>Neoptera</taxon>
        <taxon>Endopterygota</taxon>
        <taxon>Lepidoptera</taxon>
        <taxon>Glossata</taxon>
        <taxon>Ditrysia</taxon>
        <taxon>Papilionoidea</taxon>
        <taxon>Pieridae</taxon>
        <taxon>Pierinae</taxon>
        <taxon>Pieris</taxon>
    </lineage>
</organism>
<keyword evidence="1" id="KW-0732">Signal</keyword>